<name>A0A814EZ94_9BILA</name>
<reference evidence="1" key="1">
    <citation type="submission" date="2021-02" db="EMBL/GenBank/DDBJ databases">
        <authorList>
            <person name="Nowell W R."/>
        </authorList>
    </citation>
    <scope>NUCLEOTIDE SEQUENCE</scope>
    <source>
        <strain evidence="1">Ploen Becks lab</strain>
    </source>
</reference>
<keyword evidence="2" id="KW-1185">Reference proteome</keyword>
<comment type="caution">
    <text evidence="1">The sequence shown here is derived from an EMBL/GenBank/DDBJ whole genome shotgun (WGS) entry which is preliminary data.</text>
</comment>
<evidence type="ECO:0000313" key="1">
    <source>
        <dbReference type="EMBL" id="CAF0976006.1"/>
    </source>
</evidence>
<protein>
    <submittedName>
        <fullName evidence="1">Uncharacterized protein</fullName>
    </submittedName>
</protein>
<sequence>MINIFPDFKIVPDELRGLKNYFQINNLSLCTLCCNTFQPTNYAYWQFYGKKNIVNKTEHHLKGTFGLILDNVDKQIDDDRNVVRNAYIGLCYKKDTSNKIIPTKIYNCDSDLEPKLFPHLCPYGTGYYIRNSSSVTTAQYFLNRLLNVDPRWREDKFYLFYAYDRLTRERIFAVNSMIKARNSLIETKNIEKLVKNDFEEYFEYGNCVPRSITGSKSYWSSKYYDLISIINNKDHNILDDLYLDDEEVLIESEFVQLRDEPFSDTYEIKNL</sequence>
<dbReference type="OrthoDB" id="416437at2759"/>
<proteinExistence type="predicted"/>
<organism evidence="1 2">
    <name type="scientific">Brachionus calyciflorus</name>
    <dbReference type="NCBI Taxonomy" id="104777"/>
    <lineage>
        <taxon>Eukaryota</taxon>
        <taxon>Metazoa</taxon>
        <taxon>Spiralia</taxon>
        <taxon>Gnathifera</taxon>
        <taxon>Rotifera</taxon>
        <taxon>Eurotatoria</taxon>
        <taxon>Monogononta</taxon>
        <taxon>Pseudotrocha</taxon>
        <taxon>Ploima</taxon>
        <taxon>Brachionidae</taxon>
        <taxon>Brachionus</taxon>
    </lineage>
</organism>
<dbReference type="AlphaFoldDB" id="A0A814EZ94"/>
<dbReference type="EMBL" id="CAJNOC010003283">
    <property type="protein sequence ID" value="CAF0976006.1"/>
    <property type="molecule type" value="Genomic_DNA"/>
</dbReference>
<accession>A0A814EZ94</accession>
<evidence type="ECO:0000313" key="2">
    <source>
        <dbReference type="Proteomes" id="UP000663879"/>
    </source>
</evidence>
<gene>
    <name evidence="1" type="ORF">OXX778_LOCUS15170</name>
</gene>
<dbReference type="Proteomes" id="UP000663879">
    <property type="component" value="Unassembled WGS sequence"/>
</dbReference>